<sequence length="294" mass="29683">MPASSGVCGEQWGQGPPLTGSGSLSPGPVPFLRCPGARGGQPGSRPQGCRPDPSPPSGWTGPRGPPLEVVSVAAGTTGHRLQAPSAVGPGRGQRPQAGRALRQSAVFSERGAGLGEPWHVPVAPTHEPGPNAAQARERQDTAVSPCCRESARTGELRNPTRSSGRGPGVSDLQLLSSLLTCAVSVHRRLSVCGPRVPEGPQEPVPTPWNEPAELPSGEGPVENSSPVAREPEAGGPLTPSAAPGPEDSTARERLDPGGGSLGPGAIAAIVIAALLATCVVLALVVVALRKFSAS</sequence>
<feature type="region of interest" description="Disordered" evidence="1">
    <location>
        <begin position="192"/>
        <end position="257"/>
    </location>
</feature>
<reference evidence="3" key="1">
    <citation type="journal article" date="2021" name="Evol. Appl.">
        <title>The genome of the Pyrenean desman and the effects of bottlenecks and inbreeding on the genomic landscape of an endangered species.</title>
        <authorList>
            <person name="Escoda L."/>
            <person name="Castresana J."/>
        </authorList>
    </citation>
    <scope>NUCLEOTIDE SEQUENCE</scope>
    <source>
        <strain evidence="3">IBE-C5619</strain>
    </source>
</reference>
<evidence type="ECO:0000313" key="3">
    <source>
        <dbReference type="EMBL" id="KAG8515591.1"/>
    </source>
</evidence>
<accession>A0A8J6A5Q4</accession>
<dbReference type="Pfam" id="PF15756">
    <property type="entry name" value="DUF4690"/>
    <property type="match status" value="1"/>
</dbReference>
<keyword evidence="2" id="KW-0812">Transmembrane</keyword>
<dbReference type="InterPro" id="IPR031500">
    <property type="entry name" value="SNORC"/>
</dbReference>
<keyword evidence="2" id="KW-1133">Transmembrane helix</keyword>
<feature type="region of interest" description="Disordered" evidence="1">
    <location>
        <begin position="1"/>
        <end position="169"/>
    </location>
</feature>
<dbReference type="GO" id="GO:0051216">
    <property type="term" value="P:cartilage development"/>
    <property type="evidence" value="ECO:0007669"/>
    <property type="project" value="InterPro"/>
</dbReference>
<organism evidence="3 4">
    <name type="scientific">Galemys pyrenaicus</name>
    <name type="common">Iberian desman</name>
    <name type="synonym">Pyrenean desman</name>
    <dbReference type="NCBI Taxonomy" id="202257"/>
    <lineage>
        <taxon>Eukaryota</taxon>
        <taxon>Metazoa</taxon>
        <taxon>Chordata</taxon>
        <taxon>Craniata</taxon>
        <taxon>Vertebrata</taxon>
        <taxon>Euteleostomi</taxon>
        <taxon>Mammalia</taxon>
        <taxon>Eutheria</taxon>
        <taxon>Laurasiatheria</taxon>
        <taxon>Eulipotyphla</taxon>
        <taxon>Talpidae</taxon>
        <taxon>Galemys</taxon>
    </lineage>
</organism>
<evidence type="ECO:0000256" key="2">
    <source>
        <dbReference type="SAM" id="Phobius"/>
    </source>
</evidence>
<dbReference type="OrthoDB" id="8941387at2759"/>
<name>A0A8J6A5Q4_GALPY</name>
<feature type="compositionally biased region" description="Low complexity" evidence="1">
    <location>
        <begin position="92"/>
        <end position="103"/>
    </location>
</feature>
<dbReference type="EMBL" id="JAGFMF010011706">
    <property type="protein sequence ID" value="KAG8515591.1"/>
    <property type="molecule type" value="Genomic_DNA"/>
</dbReference>
<dbReference type="Proteomes" id="UP000700334">
    <property type="component" value="Unassembled WGS sequence"/>
</dbReference>
<dbReference type="PANTHER" id="PTHR28453">
    <property type="entry name" value="PROTEIN SNORC"/>
    <property type="match status" value="1"/>
</dbReference>
<dbReference type="GO" id="GO:0071944">
    <property type="term" value="C:cell periphery"/>
    <property type="evidence" value="ECO:0007669"/>
    <property type="project" value="TreeGrafter"/>
</dbReference>
<protein>
    <submittedName>
        <fullName evidence="3">Protein SNORC</fullName>
    </submittedName>
</protein>
<proteinExistence type="predicted"/>
<evidence type="ECO:0000256" key="1">
    <source>
        <dbReference type="SAM" id="MobiDB-lite"/>
    </source>
</evidence>
<feature type="transmembrane region" description="Helical" evidence="2">
    <location>
        <begin position="265"/>
        <end position="288"/>
    </location>
</feature>
<comment type="caution">
    <text evidence="3">The sequence shown here is derived from an EMBL/GenBank/DDBJ whole genome shotgun (WGS) entry which is preliminary data.</text>
</comment>
<keyword evidence="2" id="KW-0472">Membrane</keyword>
<dbReference type="AlphaFoldDB" id="A0A8J6A5Q4"/>
<evidence type="ECO:0000313" key="4">
    <source>
        <dbReference type="Proteomes" id="UP000700334"/>
    </source>
</evidence>
<keyword evidence="4" id="KW-1185">Reference proteome</keyword>
<dbReference type="PANTHER" id="PTHR28453:SF1">
    <property type="entry name" value="PROTEIN SNORC"/>
    <property type="match status" value="1"/>
</dbReference>
<gene>
    <name evidence="3" type="ORF">J0S82_013566</name>
</gene>